<keyword evidence="3" id="KW-1185">Reference proteome</keyword>
<dbReference type="EMBL" id="MU853224">
    <property type="protein sequence ID" value="KAK4127921.1"/>
    <property type="molecule type" value="Genomic_DNA"/>
</dbReference>
<reference evidence="2" key="2">
    <citation type="submission" date="2023-05" db="EMBL/GenBank/DDBJ databases">
        <authorList>
            <consortium name="Lawrence Berkeley National Laboratory"/>
            <person name="Steindorff A."/>
            <person name="Hensen N."/>
            <person name="Bonometti L."/>
            <person name="Westerberg I."/>
            <person name="Brannstrom I.O."/>
            <person name="Guillou S."/>
            <person name="Cros-Aarteil S."/>
            <person name="Calhoun S."/>
            <person name="Haridas S."/>
            <person name="Kuo A."/>
            <person name="Mondo S."/>
            <person name="Pangilinan J."/>
            <person name="Riley R."/>
            <person name="Labutti K."/>
            <person name="Andreopoulos B."/>
            <person name="Lipzen A."/>
            <person name="Chen C."/>
            <person name="Yanf M."/>
            <person name="Daum C."/>
            <person name="Ng V."/>
            <person name="Clum A."/>
            <person name="Ohm R."/>
            <person name="Martin F."/>
            <person name="Silar P."/>
            <person name="Natvig D."/>
            <person name="Lalanne C."/>
            <person name="Gautier V."/>
            <person name="Ament-Velasquez S.L."/>
            <person name="Kruys A."/>
            <person name="Hutchinson M.I."/>
            <person name="Powell A.J."/>
            <person name="Barry K."/>
            <person name="Miller A.N."/>
            <person name="Grigoriev I.V."/>
            <person name="Debuchy R."/>
            <person name="Gladieux P."/>
            <person name="Thoren M.H."/>
            <person name="Johannesson H."/>
        </authorList>
    </citation>
    <scope>NUCLEOTIDE SEQUENCE</scope>
    <source>
        <strain evidence="2">CBS 731.68</strain>
    </source>
</reference>
<dbReference type="InterPro" id="IPR013943">
    <property type="entry name" value="Pet127"/>
</dbReference>
<feature type="region of interest" description="Disordered" evidence="1">
    <location>
        <begin position="403"/>
        <end position="445"/>
    </location>
</feature>
<reference evidence="2" key="1">
    <citation type="journal article" date="2023" name="Mol. Phylogenet. Evol.">
        <title>Genome-scale phylogeny and comparative genomics of the fungal order Sordariales.</title>
        <authorList>
            <person name="Hensen N."/>
            <person name="Bonometti L."/>
            <person name="Westerberg I."/>
            <person name="Brannstrom I.O."/>
            <person name="Guillou S."/>
            <person name="Cros-Aarteil S."/>
            <person name="Calhoun S."/>
            <person name="Haridas S."/>
            <person name="Kuo A."/>
            <person name="Mondo S."/>
            <person name="Pangilinan J."/>
            <person name="Riley R."/>
            <person name="LaButti K."/>
            <person name="Andreopoulos B."/>
            <person name="Lipzen A."/>
            <person name="Chen C."/>
            <person name="Yan M."/>
            <person name="Daum C."/>
            <person name="Ng V."/>
            <person name="Clum A."/>
            <person name="Steindorff A."/>
            <person name="Ohm R.A."/>
            <person name="Martin F."/>
            <person name="Silar P."/>
            <person name="Natvig D.O."/>
            <person name="Lalanne C."/>
            <person name="Gautier V."/>
            <person name="Ament-Velasquez S.L."/>
            <person name="Kruys A."/>
            <person name="Hutchinson M.I."/>
            <person name="Powell A.J."/>
            <person name="Barry K."/>
            <person name="Miller A.N."/>
            <person name="Grigoriev I.V."/>
            <person name="Debuchy R."/>
            <person name="Gladieux P."/>
            <person name="Hiltunen Thoren M."/>
            <person name="Johannesson H."/>
        </authorList>
    </citation>
    <scope>NUCLEOTIDE SEQUENCE</scope>
    <source>
        <strain evidence="2">CBS 731.68</strain>
    </source>
</reference>
<feature type="compositionally biased region" description="Acidic residues" evidence="1">
    <location>
        <begin position="411"/>
        <end position="438"/>
    </location>
</feature>
<dbReference type="AlphaFoldDB" id="A0AAN6UAC3"/>
<organism evidence="2 3">
    <name type="scientific">Parathielavia appendiculata</name>
    <dbReference type="NCBI Taxonomy" id="2587402"/>
    <lineage>
        <taxon>Eukaryota</taxon>
        <taxon>Fungi</taxon>
        <taxon>Dikarya</taxon>
        <taxon>Ascomycota</taxon>
        <taxon>Pezizomycotina</taxon>
        <taxon>Sordariomycetes</taxon>
        <taxon>Sordariomycetidae</taxon>
        <taxon>Sordariales</taxon>
        <taxon>Chaetomiaceae</taxon>
        <taxon>Parathielavia</taxon>
    </lineage>
</organism>
<sequence length="799" mass="91173">VNSIDANQIKLKPIEKPQPPVPKLAYGLDRVLFNPGVYHIQDPRSRVFNFDPYLERIMPVKEFDFKAIKQYVTSSKDTTLIQTAAEHKKKYTGSTSSMTSTLAHFHYLLSSWRPINPSMMSRGFEIESYNFTRIMRAPSATFLHWKDGIYAIDADKEFDTANILSMLGKSMEKFLTLPKEDFEKYRKTNSDQLTEEERNGPESFHYTTLGDFMMRSQLDAYDPRLPGTGMFDLKTRAVISIRMDARDFHKGMGYEIRKRFGQWESFEREYYDMIRSAFLKYSLQVRMGRMDGIFVAFHNTERIFGFQYIPLSEMDLSLHGQSDLTLGDREFKLSLHLLNKVLDKVTAKYPGRSLRLHFETRGETTPFMYIFAKPVTPAEIEEIQGATRAKIEEFEREMMGVMSEEERALAEEDGADEAAEEADEEDVDVVEEEGEGEEVASSAAWEEVMSKVEDELEDEEHGVTFVREAIEDALQESGLLRNTPTDETQRYIDAFLDALTNNGRPGASGAQESPTDTAEEQAAELSEAEESPEAKDEQSPATDESSAGEPTLKDLIVKLATQIRTVPISEKRNNQPSDLEADIVDEDAPAHALRLRKIERILSELKEQPQEEEEEDGAERGEGNTVIETGSMTVQPGKAAEAGKSAEPVEPVESVESGVTAAREFSTKDFVDEADGGELYGLVLTIRNKVDGKYVVRPDALRPKQRWTVEYAIEEVNPERATNLYKMVLKRRKNLLYPDQEDRNKWHAMFQGRLEQYSTRGRKFRKRENQRQRQQPVHVYGSDHPIPYELVFQEAKNGG</sequence>
<dbReference type="Proteomes" id="UP001302602">
    <property type="component" value="Unassembled WGS sequence"/>
</dbReference>
<dbReference type="PANTHER" id="PTHR31014">
    <property type="entry name" value="MITOCHONDRIAL TRANSLATION SYSTEM COMPONENT PET127-RELATED"/>
    <property type="match status" value="1"/>
</dbReference>
<feature type="region of interest" description="Disordered" evidence="1">
    <location>
        <begin position="760"/>
        <end position="782"/>
    </location>
</feature>
<gene>
    <name evidence="2" type="ORF">N657DRAFT_551049</name>
</gene>
<feature type="region of interest" description="Disordered" evidence="1">
    <location>
        <begin position="499"/>
        <end position="553"/>
    </location>
</feature>
<dbReference type="GeneID" id="87824671"/>
<dbReference type="GO" id="GO:0005740">
    <property type="term" value="C:mitochondrial envelope"/>
    <property type="evidence" value="ECO:0007669"/>
    <property type="project" value="TreeGrafter"/>
</dbReference>
<dbReference type="PANTHER" id="PTHR31014:SF0">
    <property type="entry name" value="MITOCHONDRIAL TRANSLATION SYSTEM COMPONENT PET127-RELATED"/>
    <property type="match status" value="1"/>
</dbReference>
<feature type="region of interest" description="Disordered" evidence="1">
    <location>
        <begin position="605"/>
        <end position="658"/>
    </location>
</feature>
<evidence type="ECO:0000313" key="3">
    <source>
        <dbReference type="Proteomes" id="UP001302602"/>
    </source>
</evidence>
<feature type="compositionally biased region" description="Acidic residues" evidence="1">
    <location>
        <begin position="517"/>
        <end position="531"/>
    </location>
</feature>
<protein>
    <submittedName>
        <fullName evidence="2">Pet127-domain-containing protein</fullName>
    </submittedName>
</protein>
<dbReference type="GO" id="GO:0000964">
    <property type="term" value="P:mitochondrial RNA 5'-end processing"/>
    <property type="evidence" value="ECO:0007669"/>
    <property type="project" value="TreeGrafter"/>
</dbReference>
<dbReference type="RefSeq" id="XP_062651692.1">
    <property type="nucleotide sequence ID" value="XM_062787901.1"/>
</dbReference>
<comment type="caution">
    <text evidence="2">The sequence shown here is derived from an EMBL/GenBank/DDBJ whole genome shotgun (WGS) entry which is preliminary data.</text>
</comment>
<evidence type="ECO:0000313" key="2">
    <source>
        <dbReference type="EMBL" id="KAK4127921.1"/>
    </source>
</evidence>
<evidence type="ECO:0000256" key="1">
    <source>
        <dbReference type="SAM" id="MobiDB-lite"/>
    </source>
</evidence>
<proteinExistence type="predicted"/>
<feature type="non-terminal residue" evidence="2">
    <location>
        <position position="799"/>
    </location>
</feature>
<feature type="non-terminal residue" evidence="2">
    <location>
        <position position="1"/>
    </location>
</feature>
<dbReference type="Pfam" id="PF08634">
    <property type="entry name" value="Pet127"/>
    <property type="match status" value="1"/>
</dbReference>
<feature type="compositionally biased region" description="Low complexity" evidence="1">
    <location>
        <begin position="648"/>
        <end position="658"/>
    </location>
</feature>
<name>A0AAN6UAC3_9PEZI</name>
<accession>A0AAN6UAC3</accession>